<comment type="caution">
    <text evidence="2">The sequence shown here is derived from an EMBL/GenBank/DDBJ whole genome shotgun (WGS) entry which is preliminary data.</text>
</comment>
<dbReference type="EMBL" id="BQKB01000018">
    <property type="protein sequence ID" value="GJM52837.1"/>
    <property type="molecule type" value="Genomic_DNA"/>
</dbReference>
<proteinExistence type="predicted"/>
<feature type="transmembrane region" description="Helical" evidence="1">
    <location>
        <begin position="193"/>
        <end position="210"/>
    </location>
</feature>
<dbReference type="Proteomes" id="UP001207736">
    <property type="component" value="Unassembled WGS sequence"/>
</dbReference>
<evidence type="ECO:0000313" key="3">
    <source>
        <dbReference type="EMBL" id="GJM52837.1"/>
    </source>
</evidence>
<feature type="transmembrane region" description="Helical" evidence="1">
    <location>
        <begin position="74"/>
        <end position="93"/>
    </location>
</feature>
<sequence length="339" mass="39943">MVTKIPKICKLILVAFFLFLTGYLFSFFYFLEKDSLWEIRIGFPFPHFGYNFMGYNCQDFLWGYGSGTGKTGNLAFANPLICLTICYIFNIVLKKQSIALQQKIKTLFFILILPILIFCSISFISFFPLEKQNNVNDILIGFPFTFYEYRYIGENCSAIEKNWNVLFLVMDFIIIYVIYFVLFMVIFPNLCKLNKLFFILIFIVFSNGYLQSQSLIYKTYSMEKQNHEILLMKDSIILRIYPSYHGLGQEADYIFYYEKQNNILSISSLKQDKFKPETTIFLNVIGRNLAGKMGKFSLNHEKVDFEYQGRHLKNDVLEDYLCEDNSFQIELKVIEPKNQ</sequence>
<evidence type="ECO:0000313" key="4">
    <source>
        <dbReference type="Proteomes" id="UP001207736"/>
    </source>
</evidence>
<dbReference type="RefSeq" id="WP_264846254.1">
    <property type="nucleotide sequence ID" value="NZ_BPMA01000018.1"/>
</dbReference>
<evidence type="ECO:0000313" key="2">
    <source>
        <dbReference type="EMBL" id="GJM49772.1"/>
    </source>
</evidence>
<gene>
    <name evidence="2" type="ORF">RCZ15_07470</name>
    <name evidence="3" type="ORF">RCZ16_11540</name>
</gene>
<dbReference type="EMBL" id="BQKA01000012">
    <property type="protein sequence ID" value="GJM49772.1"/>
    <property type="molecule type" value="Genomic_DNA"/>
</dbReference>
<evidence type="ECO:0000313" key="5">
    <source>
        <dbReference type="Proteomes" id="UP001208692"/>
    </source>
</evidence>
<evidence type="ECO:0000256" key="1">
    <source>
        <dbReference type="SAM" id="Phobius"/>
    </source>
</evidence>
<dbReference type="Proteomes" id="UP001208692">
    <property type="component" value="Unassembled WGS sequence"/>
</dbReference>
<feature type="transmembrane region" description="Helical" evidence="1">
    <location>
        <begin position="165"/>
        <end position="187"/>
    </location>
</feature>
<keyword evidence="1" id="KW-1133">Transmembrane helix</keyword>
<dbReference type="AlphaFoldDB" id="A0AAV5AWG8"/>
<keyword evidence="1" id="KW-0812">Transmembrane</keyword>
<accession>A0AAV5AWG8</accession>
<keyword evidence="5" id="KW-1185">Reference proteome</keyword>
<organism evidence="2 4">
    <name type="scientific">Capnocytophaga catalasegens</name>
    <dbReference type="NCBI Taxonomy" id="1004260"/>
    <lineage>
        <taxon>Bacteria</taxon>
        <taxon>Pseudomonadati</taxon>
        <taxon>Bacteroidota</taxon>
        <taxon>Flavobacteriia</taxon>
        <taxon>Flavobacteriales</taxon>
        <taxon>Flavobacteriaceae</taxon>
        <taxon>Capnocytophaga</taxon>
    </lineage>
</organism>
<reference evidence="2 5" key="1">
    <citation type="submission" date="2021-11" db="EMBL/GenBank/DDBJ databases">
        <title>Draft genome sequence of Capnocytophaga sp. strain KC07075 isolated from cat oral cavity.</title>
        <authorList>
            <person name="Suzuki M."/>
            <person name="Imaoka K."/>
            <person name="Kimura M."/>
            <person name="Morikawa S."/>
            <person name="Maeda K."/>
        </authorList>
    </citation>
    <scope>NUCLEOTIDE SEQUENCE</scope>
    <source>
        <strain evidence="2">KC07075</strain>
        <strain evidence="3 5">KC07079</strain>
    </source>
</reference>
<feature type="transmembrane region" description="Helical" evidence="1">
    <location>
        <begin position="12"/>
        <end position="31"/>
    </location>
</feature>
<name>A0AAV5AWG8_9FLAO</name>
<feature type="transmembrane region" description="Helical" evidence="1">
    <location>
        <begin position="135"/>
        <end position="153"/>
    </location>
</feature>
<feature type="transmembrane region" description="Helical" evidence="1">
    <location>
        <begin position="105"/>
        <end position="129"/>
    </location>
</feature>
<keyword evidence="1" id="KW-0472">Membrane</keyword>
<protein>
    <submittedName>
        <fullName evidence="2">Uncharacterized protein</fullName>
    </submittedName>
</protein>